<dbReference type="Gene3D" id="3.90.220.20">
    <property type="entry name" value="DNA methylase specificity domains"/>
    <property type="match status" value="2"/>
</dbReference>
<gene>
    <name evidence="6" type="ORF">JEM47_05815</name>
</gene>
<sequence>MTPEQLKASILQYAVEGKLVKQNSSDEPASELLKKIENEKDQLIEEGKIKKSKKLPTIADDEKPFDIPDNWEWARLEDISTFMSGFAYKSRFYVKSASNQVIRLGNVKNDHLILDNKQVFIDDKYANETNAYKIREGNILFTMTGTRKKRDYFFTLLVNKKDVSKRNLYLNQRVGCLNHIFSVNKKWLNYILKSQTILDEVFINETGTANQGNIGSAKTMRIVLPIPPLEEQKRIVAKIEKLMPLVDEYAESYNRLQKIDNEFEDKLKQSVLQYAMEGKLVKQNSSDEPASELIKKIENEKAELVKEGKIKKSKKLPAITDDEKPFDIPDSWEWVRLDTVLDVRDGTHDTPKYVKNGIPLITSKNISNGHLDFSNIKYISEKDFTEINKRSNVEKGDIIFAMIGSIGNPVIVDTDRKFGIKNVALLKNINHSLDMNFVLHYLYLLENLWIKNASGAVQKFISLKKIRSSLIPFPPLEEQRRIVEKVEELQSSISNLSK</sequence>
<evidence type="ECO:0000256" key="3">
    <source>
        <dbReference type="ARBA" id="ARBA00023125"/>
    </source>
</evidence>
<dbReference type="Proteomes" id="UP000640912">
    <property type="component" value="Unassembled WGS sequence"/>
</dbReference>
<dbReference type="SUPFAM" id="SSF116734">
    <property type="entry name" value="DNA methylase specificity domain"/>
    <property type="match status" value="2"/>
</dbReference>
<keyword evidence="6" id="KW-0378">Hydrolase</keyword>
<organism evidence="6 7">
    <name type="scientific">Lactobacillus kitasatonis</name>
    <dbReference type="NCBI Taxonomy" id="237446"/>
    <lineage>
        <taxon>Bacteria</taxon>
        <taxon>Bacillati</taxon>
        <taxon>Bacillota</taxon>
        <taxon>Bacilli</taxon>
        <taxon>Lactobacillales</taxon>
        <taxon>Lactobacillaceae</taxon>
        <taxon>Lactobacillus</taxon>
    </lineage>
</organism>
<proteinExistence type="inferred from homology"/>
<dbReference type="RefSeq" id="WP_202018138.1">
    <property type="nucleotide sequence ID" value="NZ_JAEHNR010000035.1"/>
</dbReference>
<dbReference type="PANTHER" id="PTHR43140:SF1">
    <property type="entry name" value="TYPE I RESTRICTION ENZYME ECOKI SPECIFICITY SUBUNIT"/>
    <property type="match status" value="1"/>
</dbReference>
<evidence type="ECO:0000259" key="5">
    <source>
        <dbReference type="Pfam" id="PF01420"/>
    </source>
</evidence>
<dbReference type="Pfam" id="PF01420">
    <property type="entry name" value="Methylase_S"/>
    <property type="match status" value="2"/>
</dbReference>
<comment type="subunit">
    <text evidence="4">The methyltransferase is composed of M and S polypeptides.</text>
</comment>
<dbReference type="InterPro" id="IPR051212">
    <property type="entry name" value="Type-I_RE_S_subunit"/>
</dbReference>
<evidence type="ECO:0000256" key="1">
    <source>
        <dbReference type="ARBA" id="ARBA00010923"/>
    </source>
</evidence>
<evidence type="ECO:0000313" key="7">
    <source>
        <dbReference type="Proteomes" id="UP000640912"/>
    </source>
</evidence>
<reference evidence="6 7" key="1">
    <citation type="journal article" date="2021" name="Microorganisms">
        <title>Dual Inhibition of Salmonella enterica and Clostridium perfringens by New Probiotic Candidates Isolated from Chicken Intestinal Mucosa.</title>
        <authorList>
            <person name="Lone A."/>
            <person name="Mottawea W."/>
            <person name="Ait Chait Y."/>
            <person name="Hammami R."/>
        </authorList>
    </citation>
    <scope>NUCLEOTIDE SEQUENCE [LARGE SCALE GENOMIC DNA]</scope>
    <source>
        <strain evidence="6 7">A12</strain>
    </source>
</reference>
<keyword evidence="6" id="KW-0540">Nuclease</keyword>
<dbReference type="CDD" id="cd17278">
    <property type="entry name" value="RMtype1_S_LdeBORF1052P-TRD2-CR2"/>
    <property type="match status" value="1"/>
</dbReference>
<keyword evidence="3" id="KW-0238">DNA-binding</keyword>
<accession>A0ABS1LUS2</accession>
<dbReference type="GO" id="GO:0004519">
    <property type="term" value="F:endonuclease activity"/>
    <property type="evidence" value="ECO:0007669"/>
    <property type="project" value="UniProtKB-KW"/>
</dbReference>
<keyword evidence="2" id="KW-0680">Restriction system</keyword>
<protein>
    <submittedName>
        <fullName evidence="6">Restriction endonuclease subunit S</fullName>
    </submittedName>
</protein>
<keyword evidence="7" id="KW-1185">Reference proteome</keyword>
<comment type="similarity">
    <text evidence="1">Belongs to the type-I restriction system S methylase family.</text>
</comment>
<dbReference type="InterPro" id="IPR044946">
    <property type="entry name" value="Restrct_endonuc_typeI_TRD_sf"/>
</dbReference>
<dbReference type="PANTHER" id="PTHR43140">
    <property type="entry name" value="TYPE-1 RESTRICTION ENZYME ECOKI SPECIFICITY PROTEIN"/>
    <property type="match status" value="1"/>
</dbReference>
<dbReference type="CDD" id="cd17246">
    <property type="entry name" value="RMtype1_S_SonII-TRD2-CR2_like"/>
    <property type="match status" value="1"/>
</dbReference>
<evidence type="ECO:0000256" key="2">
    <source>
        <dbReference type="ARBA" id="ARBA00022747"/>
    </source>
</evidence>
<feature type="domain" description="Type I restriction modification DNA specificity" evidence="5">
    <location>
        <begin position="68"/>
        <end position="242"/>
    </location>
</feature>
<dbReference type="InterPro" id="IPR000055">
    <property type="entry name" value="Restrct_endonuc_typeI_TRD"/>
</dbReference>
<comment type="caution">
    <text evidence="6">The sequence shown here is derived from an EMBL/GenBank/DDBJ whole genome shotgun (WGS) entry which is preliminary data.</text>
</comment>
<dbReference type="EMBL" id="JAEHNR010000035">
    <property type="protein sequence ID" value="MBL1072002.1"/>
    <property type="molecule type" value="Genomic_DNA"/>
</dbReference>
<keyword evidence="6" id="KW-0255">Endonuclease</keyword>
<feature type="domain" description="Type I restriction modification DNA specificity" evidence="5">
    <location>
        <begin position="329"/>
        <end position="491"/>
    </location>
</feature>
<evidence type="ECO:0000313" key="6">
    <source>
        <dbReference type="EMBL" id="MBL1072002.1"/>
    </source>
</evidence>
<evidence type="ECO:0000256" key="4">
    <source>
        <dbReference type="ARBA" id="ARBA00038652"/>
    </source>
</evidence>
<name>A0ABS1LUS2_9LACO</name>